<dbReference type="Proteomes" id="UP000188268">
    <property type="component" value="Unassembled WGS sequence"/>
</dbReference>
<dbReference type="FunFam" id="3.30.430.20:FF:000003">
    <property type="entry name" value="Cysteine-rich RLK (RECEPTOR-like protein kinase) 10"/>
    <property type="match status" value="1"/>
</dbReference>
<evidence type="ECO:0000313" key="6">
    <source>
        <dbReference type="Proteomes" id="UP000188268"/>
    </source>
</evidence>
<evidence type="ECO:0000256" key="1">
    <source>
        <dbReference type="ARBA" id="ARBA00022729"/>
    </source>
</evidence>
<dbReference type="OMA" id="IWIKRER"/>
<feature type="domain" description="Gnk2-homologous" evidence="4">
    <location>
        <begin position="28"/>
        <end position="131"/>
    </location>
</feature>
<dbReference type="OrthoDB" id="1909574at2759"/>
<sequence>MESSRLSFLFLLIVSIQLCAMITNVQSNKLYQLCSFSSNFTVNSTYGNNLNHLLSTITSDTQINHGFYNLSYGQNPDKVNAIGLCRGDVKPDSCRSCITNSTVEFTKLCPTQKRAIVWYDECMLRTQAASGDSLRKFATGNANSSDSETIYASAQCTPDLSRVECGANSGLQVMGIVATVIPSLILHYFVF</sequence>
<dbReference type="STRING" id="210143.A0A1R3I193"/>
<feature type="signal peptide" evidence="3">
    <location>
        <begin position="1"/>
        <end position="27"/>
    </location>
</feature>
<evidence type="ECO:0000313" key="5">
    <source>
        <dbReference type="EMBL" id="OMO76365.1"/>
    </source>
</evidence>
<dbReference type="Gramene" id="OMO76365">
    <property type="protein sequence ID" value="OMO76365"/>
    <property type="gene ID" value="CCACVL1_15717"/>
</dbReference>
<dbReference type="EMBL" id="AWWV01010885">
    <property type="protein sequence ID" value="OMO76365.1"/>
    <property type="molecule type" value="Genomic_DNA"/>
</dbReference>
<reference evidence="5 6" key="1">
    <citation type="submission" date="2013-09" db="EMBL/GenBank/DDBJ databases">
        <title>Corchorus capsularis genome sequencing.</title>
        <authorList>
            <person name="Alam M."/>
            <person name="Haque M.S."/>
            <person name="Islam M.S."/>
            <person name="Emdad E.M."/>
            <person name="Islam M.M."/>
            <person name="Ahmed B."/>
            <person name="Halim A."/>
            <person name="Hossen Q.M.M."/>
            <person name="Hossain M.Z."/>
            <person name="Ahmed R."/>
            <person name="Khan M.M."/>
            <person name="Islam R."/>
            <person name="Rashid M.M."/>
            <person name="Khan S.A."/>
            <person name="Rahman M.S."/>
            <person name="Alam M."/>
        </authorList>
    </citation>
    <scope>NUCLEOTIDE SEQUENCE [LARGE SCALE GENOMIC DNA]</scope>
    <source>
        <strain evidence="6">cv. CVL-1</strain>
        <tissue evidence="5">Whole seedling</tissue>
    </source>
</reference>
<comment type="caution">
    <text evidence="5">The sequence shown here is derived from an EMBL/GenBank/DDBJ whole genome shotgun (WGS) entry which is preliminary data.</text>
</comment>
<evidence type="ECO:0000256" key="3">
    <source>
        <dbReference type="SAM" id="SignalP"/>
    </source>
</evidence>
<dbReference type="Pfam" id="PF01657">
    <property type="entry name" value="Stress-antifung"/>
    <property type="match status" value="1"/>
</dbReference>
<dbReference type="Gene3D" id="3.30.430.20">
    <property type="entry name" value="Gnk2 domain, C-X8-C-X2-C motif"/>
    <property type="match status" value="2"/>
</dbReference>
<dbReference type="PANTHER" id="PTHR32099">
    <property type="entry name" value="CYSTEINE-RICH REPEAT SECRETORY PROTEIN"/>
    <property type="match status" value="1"/>
</dbReference>
<accession>A0A1R3I193</accession>
<dbReference type="PROSITE" id="PS51473">
    <property type="entry name" value="GNK2"/>
    <property type="match status" value="1"/>
</dbReference>
<feature type="chain" id="PRO_5012458473" description="Gnk2-homologous domain-containing protein" evidence="3">
    <location>
        <begin position="28"/>
        <end position="191"/>
    </location>
</feature>
<keyword evidence="2" id="KW-0677">Repeat</keyword>
<dbReference type="InterPro" id="IPR002902">
    <property type="entry name" value="GNK2"/>
</dbReference>
<organism evidence="5 6">
    <name type="scientific">Corchorus capsularis</name>
    <name type="common">Jute</name>
    <dbReference type="NCBI Taxonomy" id="210143"/>
    <lineage>
        <taxon>Eukaryota</taxon>
        <taxon>Viridiplantae</taxon>
        <taxon>Streptophyta</taxon>
        <taxon>Embryophyta</taxon>
        <taxon>Tracheophyta</taxon>
        <taxon>Spermatophyta</taxon>
        <taxon>Magnoliopsida</taxon>
        <taxon>eudicotyledons</taxon>
        <taxon>Gunneridae</taxon>
        <taxon>Pentapetalae</taxon>
        <taxon>rosids</taxon>
        <taxon>malvids</taxon>
        <taxon>Malvales</taxon>
        <taxon>Malvaceae</taxon>
        <taxon>Grewioideae</taxon>
        <taxon>Apeibeae</taxon>
        <taxon>Corchorus</taxon>
    </lineage>
</organism>
<name>A0A1R3I193_COCAP</name>
<keyword evidence="6" id="KW-1185">Reference proteome</keyword>
<dbReference type="PANTHER" id="PTHR32099:SF51">
    <property type="entry name" value="CYSTEINE-RICH RECEPTOR-LIKE PROTEIN KINASE 25 ISOFORM X1"/>
    <property type="match status" value="1"/>
</dbReference>
<evidence type="ECO:0000259" key="4">
    <source>
        <dbReference type="PROSITE" id="PS51473"/>
    </source>
</evidence>
<gene>
    <name evidence="5" type="ORF">CCACVL1_15717</name>
</gene>
<protein>
    <recommendedName>
        <fullName evidence="4">Gnk2-homologous domain-containing protein</fullName>
    </recommendedName>
</protein>
<proteinExistence type="predicted"/>
<dbReference type="InterPro" id="IPR038408">
    <property type="entry name" value="GNK2_sf"/>
</dbReference>
<dbReference type="AlphaFoldDB" id="A0A1R3I193"/>
<evidence type="ECO:0000256" key="2">
    <source>
        <dbReference type="ARBA" id="ARBA00022737"/>
    </source>
</evidence>
<keyword evidence="1 3" id="KW-0732">Signal</keyword>
<dbReference type="CDD" id="cd23509">
    <property type="entry name" value="Gnk2-like"/>
    <property type="match status" value="1"/>
</dbReference>